<evidence type="ECO:0000256" key="1">
    <source>
        <dbReference type="SAM" id="MobiDB-lite"/>
    </source>
</evidence>
<keyword evidence="3" id="KW-0255">Endonuclease</keyword>
<organism evidence="3 4">
    <name type="scientific">Anabaena subtropica FACHB-260</name>
    <dbReference type="NCBI Taxonomy" id="2692884"/>
    <lineage>
        <taxon>Bacteria</taxon>
        <taxon>Bacillati</taxon>
        <taxon>Cyanobacteriota</taxon>
        <taxon>Cyanophyceae</taxon>
        <taxon>Nostocales</taxon>
        <taxon>Nostocaceae</taxon>
        <taxon>Anabaena</taxon>
    </lineage>
</organism>
<dbReference type="InterPro" id="IPR007409">
    <property type="entry name" value="Restrct_endonuc_type1_HsdR_N"/>
</dbReference>
<dbReference type="InterPro" id="IPR014001">
    <property type="entry name" value="Helicase_ATP-bd"/>
</dbReference>
<dbReference type="Gene3D" id="3.90.1570.50">
    <property type="match status" value="1"/>
</dbReference>
<dbReference type="Proteomes" id="UP000607281">
    <property type="component" value="Unassembled WGS sequence"/>
</dbReference>
<proteinExistence type="predicted"/>
<feature type="domain" description="Helicase ATP-binding" evidence="2">
    <location>
        <begin position="297"/>
        <end position="491"/>
    </location>
</feature>
<dbReference type="PROSITE" id="PS51192">
    <property type="entry name" value="HELICASE_ATP_BIND_1"/>
    <property type="match status" value="1"/>
</dbReference>
<feature type="region of interest" description="Disordered" evidence="1">
    <location>
        <begin position="428"/>
        <end position="448"/>
    </location>
</feature>
<protein>
    <submittedName>
        <fullName evidence="3">Type I restriction endonuclease subunit R</fullName>
    </submittedName>
</protein>
<dbReference type="InterPro" id="IPR055180">
    <property type="entry name" value="HsdR_RecA-like_helicase_dom_2"/>
</dbReference>
<evidence type="ECO:0000259" key="2">
    <source>
        <dbReference type="PROSITE" id="PS51192"/>
    </source>
</evidence>
<dbReference type="GO" id="GO:0004519">
    <property type="term" value="F:endonuclease activity"/>
    <property type="evidence" value="ECO:0007669"/>
    <property type="project" value="UniProtKB-KW"/>
</dbReference>
<dbReference type="PANTHER" id="PTHR42927:SF1">
    <property type="entry name" value="HELICASE SUPERFAMILY 1 AND 2 DOMAIN-CONTAINING PROTEIN"/>
    <property type="match status" value="1"/>
</dbReference>
<evidence type="ECO:0000313" key="4">
    <source>
        <dbReference type="Proteomes" id="UP000607281"/>
    </source>
</evidence>
<evidence type="ECO:0000313" key="3">
    <source>
        <dbReference type="EMBL" id="MBD2346258.1"/>
    </source>
</evidence>
<dbReference type="SMART" id="SM00487">
    <property type="entry name" value="DEXDc"/>
    <property type="match status" value="1"/>
</dbReference>
<dbReference type="Gene3D" id="3.40.50.300">
    <property type="entry name" value="P-loop containing nucleotide triphosphate hydrolases"/>
    <property type="match status" value="3"/>
</dbReference>
<dbReference type="SUPFAM" id="SSF52540">
    <property type="entry name" value="P-loop containing nucleoside triphosphate hydrolases"/>
    <property type="match status" value="1"/>
</dbReference>
<dbReference type="InterPro" id="IPR027417">
    <property type="entry name" value="P-loop_NTPase"/>
</dbReference>
<dbReference type="PANTHER" id="PTHR42927">
    <property type="entry name" value="HELICASE SUPERFAMILY 1 AND 2 DOMAIN-CONTAINING PROTEIN"/>
    <property type="match status" value="1"/>
</dbReference>
<dbReference type="RefSeq" id="WP_190408679.1">
    <property type="nucleotide sequence ID" value="NZ_JACJRF010000039.1"/>
</dbReference>
<accession>A0ABR8CUN7</accession>
<keyword evidence="3" id="KW-0378">Hydrolase</keyword>
<dbReference type="Pfam" id="PF18766">
    <property type="entry name" value="SWI2_SNF2"/>
    <property type="match status" value="1"/>
</dbReference>
<reference evidence="3 4" key="1">
    <citation type="journal article" date="2020" name="ISME J.">
        <title>Comparative genomics reveals insights into cyanobacterial evolution and habitat adaptation.</title>
        <authorList>
            <person name="Chen M.Y."/>
            <person name="Teng W.K."/>
            <person name="Zhao L."/>
            <person name="Hu C.X."/>
            <person name="Zhou Y.K."/>
            <person name="Han B.P."/>
            <person name="Song L.R."/>
            <person name="Shu W.S."/>
        </authorList>
    </citation>
    <scope>NUCLEOTIDE SEQUENCE [LARGE SCALE GENOMIC DNA]</scope>
    <source>
        <strain evidence="3 4">FACHB-260</strain>
    </source>
</reference>
<comment type="caution">
    <text evidence="3">The sequence shown here is derived from an EMBL/GenBank/DDBJ whole genome shotgun (WGS) entry which is preliminary data.</text>
</comment>
<dbReference type="InterPro" id="IPR040980">
    <property type="entry name" value="SWI2_SNF2"/>
</dbReference>
<keyword evidence="3" id="KW-0540">Nuclease</keyword>
<keyword evidence="4" id="KW-1185">Reference proteome</keyword>
<name>A0ABR8CUN7_9NOST</name>
<dbReference type="EMBL" id="JACJRF010000039">
    <property type="protein sequence ID" value="MBD2346258.1"/>
    <property type="molecule type" value="Genomic_DNA"/>
</dbReference>
<dbReference type="Pfam" id="PF04313">
    <property type="entry name" value="HSDR_N"/>
    <property type="match status" value="1"/>
</dbReference>
<dbReference type="Pfam" id="PF22679">
    <property type="entry name" value="T1R_D3-like"/>
    <property type="match status" value="1"/>
</dbReference>
<sequence>MNTTDTSEKGLEALIEKSLLTEAGYIKSQPGDYDRNYCIDKTQLLQFLRQTQPTQVTKLETSYGKRFEEKLFQRISDQIKSRGIVDVLRKGIKAQEVSLTLYYKLPASQLNPQAIQNYNQNIFSVTRQLQFSKDKKRLSLDMGIFINGLPIITFELKNNLTKQNVQDAIKQYKTDRDPKEPLFNFARCLVHFAVDDELVYMTTELKGEQTVFLPFNKGQKSEPHLLFPDSAGNPINPNGLKTDYLWKEILTKTSLSNIIEKYAQLVEEKDEEKQKKRKLIFPRYHQLDLVRKLLANAKTNGVGQRYLVQHSAGSGKSNSISWLSHQLVELTDTSDTNPIFDSIIVVTDRKILDKQIRDNIKQFAQVKGVVEAITEGSKQLKQALEEGKKIIITTVFKFAYIVKEIQSLSNQKFAIVIDEAHSSQSGSSAAKMSAALNKETGEEEETTEDKILRIIEEQKLSPNASYFAFTATPKNKTLETFGIQNPADNKYYPFHNYSMKQAIEEEFILDVLENYTTYRSYCKLEKKIEDDPQFDTKRAKKKLKQYIEGHPHAIRQKTEIMIDHFIEEVIGQRKINGQAKAMVVTNGINSAIRYKLAFDAYLQEINAPYKTIVAFTGSKEVDGKKEDESSMNGFPGNDIPKEFKKSEYRFLIVADKYQTGFDQPLLHTMYVDKPLADIKAVQTLSRLNRAYKPDKKDTFILDFVNSADAIKEAFDPFYQTTILSEETDIERLNDLQDALDSFQVYSEEQVNELMNRFINGAERAQLDPILDESKQNFINELDEEQQIDFKKKAKSFVRNYQFLVQIHPFRNPYWESLKTFLKFLVAKLPNLNETDLSKGVLESVDIDSYRIERQTTLAIQLEGGGEIAPAPPDPPGRQYEAKLDTLSNIIQDFNDRFGNIQWTEKDKVRRFLFEELPAEVSKDEEYQNAKKYSDRQNARITFEKKLVDKFQEFIFNHTEAYRKFTDDNEFKTWLANTLFENDYDQGAA</sequence>
<gene>
    <name evidence="3" type="ORF">H6G18_19210</name>
</gene>